<gene>
    <name evidence="4" type="ORF">F0P96_17310</name>
</gene>
<protein>
    <submittedName>
        <fullName evidence="4">LuxR family transcriptional regulator</fullName>
    </submittedName>
</protein>
<keyword evidence="3" id="KW-0804">Transcription</keyword>
<dbReference type="SMART" id="SM00421">
    <property type="entry name" value="HTH_LUXR"/>
    <property type="match status" value="1"/>
</dbReference>
<dbReference type="CDD" id="cd06170">
    <property type="entry name" value="LuxR_C_like"/>
    <property type="match status" value="1"/>
</dbReference>
<evidence type="ECO:0000313" key="4">
    <source>
        <dbReference type="EMBL" id="KAA9327007.1"/>
    </source>
</evidence>
<dbReference type="SUPFAM" id="SSF46894">
    <property type="entry name" value="C-terminal effector domain of the bipartite response regulators"/>
    <property type="match status" value="1"/>
</dbReference>
<dbReference type="GO" id="GO:0003677">
    <property type="term" value="F:DNA binding"/>
    <property type="evidence" value="ECO:0007669"/>
    <property type="project" value="UniProtKB-KW"/>
</dbReference>
<dbReference type="EMBL" id="VTWU01000007">
    <property type="protein sequence ID" value="KAA9327007.1"/>
    <property type="molecule type" value="Genomic_DNA"/>
</dbReference>
<dbReference type="InterPro" id="IPR016032">
    <property type="entry name" value="Sig_transdc_resp-reg_C-effctor"/>
</dbReference>
<dbReference type="PANTHER" id="PTHR44688:SF16">
    <property type="entry name" value="DNA-BINDING TRANSCRIPTIONAL ACTIVATOR DEVR_DOSR"/>
    <property type="match status" value="1"/>
</dbReference>
<name>A0A7L5A2C9_9BACT</name>
<dbReference type="GO" id="GO:0006355">
    <property type="term" value="P:regulation of DNA-templated transcription"/>
    <property type="evidence" value="ECO:0007669"/>
    <property type="project" value="InterPro"/>
</dbReference>
<reference evidence="4 5" key="1">
    <citation type="submission" date="2019-09" db="EMBL/GenBank/DDBJ databases">
        <title>Genome sequence of Hymenobacter sp. M3.</title>
        <authorList>
            <person name="Srinivasan S."/>
        </authorList>
    </citation>
    <scope>NUCLEOTIDE SEQUENCE [LARGE SCALE GENOMIC DNA]</scope>
    <source>
        <strain evidence="4 5">M3</strain>
    </source>
</reference>
<dbReference type="PRINTS" id="PR00038">
    <property type="entry name" value="HTHLUXR"/>
</dbReference>
<keyword evidence="5" id="KW-1185">Reference proteome</keyword>
<dbReference type="PROSITE" id="PS50043">
    <property type="entry name" value="HTH_LUXR_2"/>
    <property type="match status" value="1"/>
</dbReference>
<accession>A0A7L5A2C9</accession>
<dbReference type="Pfam" id="PF00196">
    <property type="entry name" value="GerE"/>
    <property type="match status" value="1"/>
</dbReference>
<sequence>MSFQHVVQAKIDEIAATADQHPGIIIIHHVHHRTVEYMSAMGLALLQTTQEELLALGADYHSRFFNAEESAEYVPKIWALVAQNDFNLIVSFFQQVRTAGCTTWSWFMSTVRLLLRGEDGLPLLIISYSCPIDADSHVTAKVQRLLDENNFLRQNGAAYSRLTLREREILRLLALGYSAREIAQGLFISVQTVETHRRNLRQKLGADSLFELGQYARAFDLI</sequence>
<comment type="caution">
    <text evidence="4">The sequence shown here is derived from an EMBL/GenBank/DDBJ whole genome shotgun (WGS) entry which is preliminary data.</text>
</comment>
<dbReference type="Gene3D" id="1.10.10.10">
    <property type="entry name" value="Winged helix-like DNA-binding domain superfamily/Winged helix DNA-binding domain"/>
    <property type="match status" value="1"/>
</dbReference>
<dbReference type="PROSITE" id="PS00622">
    <property type="entry name" value="HTH_LUXR_1"/>
    <property type="match status" value="1"/>
</dbReference>
<organism evidence="4 5">
    <name type="scientific">Hymenobacter busanensis</name>
    <dbReference type="NCBI Taxonomy" id="2607656"/>
    <lineage>
        <taxon>Bacteria</taxon>
        <taxon>Pseudomonadati</taxon>
        <taxon>Bacteroidota</taxon>
        <taxon>Cytophagia</taxon>
        <taxon>Cytophagales</taxon>
        <taxon>Hymenobacteraceae</taxon>
        <taxon>Hymenobacter</taxon>
    </lineage>
</organism>
<evidence type="ECO:0000256" key="1">
    <source>
        <dbReference type="ARBA" id="ARBA00023015"/>
    </source>
</evidence>
<dbReference type="InterPro" id="IPR000792">
    <property type="entry name" value="Tscrpt_reg_LuxR_C"/>
</dbReference>
<keyword evidence="1" id="KW-0805">Transcription regulation</keyword>
<keyword evidence="2" id="KW-0238">DNA-binding</keyword>
<dbReference type="AlphaFoldDB" id="A0A7L5A2C9"/>
<dbReference type="PANTHER" id="PTHR44688">
    <property type="entry name" value="DNA-BINDING TRANSCRIPTIONAL ACTIVATOR DEVR_DOSR"/>
    <property type="match status" value="1"/>
</dbReference>
<dbReference type="InterPro" id="IPR036388">
    <property type="entry name" value="WH-like_DNA-bd_sf"/>
</dbReference>
<evidence type="ECO:0000256" key="3">
    <source>
        <dbReference type="ARBA" id="ARBA00023163"/>
    </source>
</evidence>
<evidence type="ECO:0000256" key="2">
    <source>
        <dbReference type="ARBA" id="ARBA00023125"/>
    </source>
</evidence>
<evidence type="ECO:0000313" key="5">
    <source>
        <dbReference type="Proteomes" id="UP000326380"/>
    </source>
</evidence>
<dbReference type="RefSeq" id="WP_151080190.1">
    <property type="nucleotide sequence ID" value="NZ_CP047647.1"/>
</dbReference>
<dbReference type="Proteomes" id="UP000326380">
    <property type="component" value="Unassembled WGS sequence"/>
</dbReference>
<proteinExistence type="predicted"/>